<dbReference type="InterPro" id="IPR050176">
    <property type="entry name" value="LTTR"/>
</dbReference>
<dbReference type="InterPro" id="IPR036390">
    <property type="entry name" value="WH_DNA-bd_sf"/>
</dbReference>
<organism evidence="6 7">
    <name type="scientific">Pseudomonas typographi</name>
    <dbReference type="NCBI Taxonomy" id="2715964"/>
    <lineage>
        <taxon>Bacteria</taxon>
        <taxon>Pseudomonadati</taxon>
        <taxon>Pseudomonadota</taxon>
        <taxon>Gammaproteobacteria</taxon>
        <taxon>Pseudomonadales</taxon>
        <taxon>Pseudomonadaceae</taxon>
        <taxon>Pseudomonas</taxon>
    </lineage>
</organism>
<evidence type="ECO:0000259" key="5">
    <source>
        <dbReference type="PROSITE" id="PS50931"/>
    </source>
</evidence>
<evidence type="ECO:0000256" key="3">
    <source>
        <dbReference type="ARBA" id="ARBA00023125"/>
    </source>
</evidence>
<evidence type="ECO:0000256" key="1">
    <source>
        <dbReference type="ARBA" id="ARBA00009437"/>
    </source>
</evidence>
<name>A0ABR7Z2H1_9PSED</name>
<dbReference type="SUPFAM" id="SSF53850">
    <property type="entry name" value="Periplasmic binding protein-like II"/>
    <property type="match status" value="1"/>
</dbReference>
<dbReference type="Gene3D" id="3.40.190.10">
    <property type="entry name" value="Periplasmic binding protein-like II"/>
    <property type="match status" value="2"/>
</dbReference>
<keyword evidence="7" id="KW-1185">Reference proteome</keyword>
<dbReference type="Pfam" id="PF00126">
    <property type="entry name" value="HTH_1"/>
    <property type="match status" value="1"/>
</dbReference>
<evidence type="ECO:0000313" key="7">
    <source>
        <dbReference type="Proteomes" id="UP000805841"/>
    </source>
</evidence>
<sequence length="288" mass="32031">MKPTFDLNLLRTFVAVAQTGSFIGTGTQLGRTQSAITQQMQKLEAQLGRPLFQKEGRAKILTEYGHHLLRYAQDLLAINDDAMMALQEASSGGMLRIGSPHDIAESTLAKILSHTVRYLPNLQLEINIGRSPQLMEALHRGELDMTLSTRQDGSLEGFLLHSSPTLWLCASNYVHNAQLPLPLILGDGRSIFRRFALDALERHRLRWRQVYTSASPIGIKSALRAGLGVTPRSAQLLSDDLRILGEKDGLPPLPDIHYYLWIRPGSVNPLVRQVFALLRNARNTISPS</sequence>
<dbReference type="PANTHER" id="PTHR30579:SF7">
    <property type="entry name" value="HTH-TYPE TRANSCRIPTIONAL REGULATOR LRHA-RELATED"/>
    <property type="match status" value="1"/>
</dbReference>
<dbReference type="EMBL" id="JAAOCA010000013">
    <property type="protein sequence ID" value="MBD1599481.1"/>
    <property type="molecule type" value="Genomic_DNA"/>
</dbReference>
<dbReference type="Gene3D" id="1.10.10.10">
    <property type="entry name" value="Winged helix-like DNA-binding domain superfamily/Winged helix DNA-binding domain"/>
    <property type="match status" value="1"/>
</dbReference>
<dbReference type="InterPro" id="IPR000847">
    <property type="entry name" value="LysR_HTH_N"/>
</dbReference>
<accession>A0ABR7Z2H1</accession>
<proteinExistence type="inferred from homology"/>
<protein>
    <submittedName>
        <fullName evidence="6">Transcriptional regulator LrhA</fullName>
    </submittedName>
</protein>
<keyword evidence="2" id="KW-0805">Transcription regulation</keyword>
<gene>
    <name evidence="6" type="primary">lrhA</name>
    <name evidence="6" type="ORF">HAQ05_12305</name>
</gene>
<dbReference type="Pfam" id="PF03466">
    <property type="entry name" value="LysR_substrate"/>
    <property type="match status" value="1"/>
</dbReference>
<dbReference type="InterPro" id="IPR005119">
    <property type="entry name" value="LysR_subst-bd"/>
</dbReference>
<dbReference type="PANTHER" id="PTHR30579">
    <property type="entry name" value="TRANSCRIPTIONAL REGULATOR"/>
    <property type="match status" value="1"/>
</dbReference>
<feature type="domain" description="HTH lysR-type" evidence="5">
    <location>
        <begin position="5"/>
        <end position="62"/>
    </location>
</feature>
<comment type="caution">
    <text evidence="6">The sequence shown here is derived from an EMBL/GenBank/DDBJ whole genome shotgun (WGS) entry which is preliminary data.</text>
</comment>
<keyword evidence="3" id="KW-0238">DNA-binding</keyword>
<evidence type="ECO:0000256" key="4">
    <source>
        <dbReference type="ARBA" id="ARBA00023163"/>
    </source>
</evidence>
<evidence type="ECO:0000256" key="2">
    <source>
        <dbReference type="ARBA" id="ARBA00023015"/>
    </source>
</evidence>
<reference evidence="6 7" key="1">
    <citation type="journal article" date="2020" name="Insects">
        <title>Bacteria Belonging to Pseudomonas typographi sp. nov. from the Bark Beetle Ips typographus Have Genomic Potential to Aid in the Host Ecology.</title>
        <authorList>
            <person name="Peral-Aranega E."/>
            <person name="Saati-Santamaria Z."/>
            <person name="Kolarik M."/>
            <person name="Rivas R."/>
            <person name="Garcia-Fraile P."/>
        </authorList>
    </citation>
    <scope>NUCLEOTIDE SEQUENCE [LARGE SCALE GENOMIC DNA]</scope>
    <source>
        <strain evidence="6 7">CA3A</strain>
    </source>
</reference>
<dbReference type="SUPFAM" id="SSF46785">
    <property type="entry name" value="Winged helix' DNA-binding domain"/>
    <property type="match status" value="1"/>
</dbReference>
<comment type="similarity">
    <text evidence="1">Belongs to the LysR transcriptional regulatory family.</text>
</comment>
<dbReference type="RefSeq" id="WP_190420883.1">
    <property type="nucleotide sequence ID" value="NZ_JAAOCA010000013.1"/>
</dbReference>
<evidence type="ECO:0000313" key="6">
    <source>
        <dbReference type="EMBL" id="MBD1599481.1"/>
    </source>
</evidence>
<dbReference type="PROSITE" id="PS50931">
    <property type="entry name" value="HTH_LYSR"/>
    <property type="match status" value="1"/>
</dbReference>
<dbReference type="InterPro" id="IPR036388">
    <property type="entry name" value="WH-like_DNA-bd_sf"/>
</dbReference>
<dbReference type="Proteomes" id="UP000805841">
    <property type="component" value="Unassembled WGS sequence"/>
</dbReference>
<keyword evidence="4" id="KW-0804">Transcription</keyword>